<keyword evidence="11" id="KW-1185">Reference proteome</keyword>
<comment type="similarity">
    <text evidence="2">Belongs to the glycosyltransferase 41 family. O-GlcNAc transferase subfamily.</text>
</comment>
<comment type="pathway">
    <text evidence="1">Protein modification; protein glycosylation.</text>
</comment>
<sequence>MSGVIAHQSGKKDIGENLIRKAIQIGPEKACYHNSLGITFQHLGKLDEAISCYENALKIKPNFVEAYSNIGFALQDQGRTAEAITCYQNALKINPNDAVAYNDMGTAFQDLGRVDEAVACYQKALEIRPNYPEAYNNLGNAYKDQSKFDESVSCYKKALELRPDYTKAYSYLVRQLQQTCAWQELAELSPRLEALTKEELERGAKTSESPFMNLTRSRELAHNLAVAKSWAAAAAKPFSNLNLNFSFDNRRSEKRKITVGYLSSDFRNHAVSHLMLGVFGLHNRDEFNVFCYSHGPDDGSYYRKKIQEDCDKFVDIRALGHADSAKRIYEDQVDILVELTGHTKDGRLEICALRPAPVQVTYLGFAGTTGADFFDYILTDKIVTPEAHAPYYTENFAYMPHCFQINDNTQAIAEKNWKKTDFGLPEDSFVFCSFNHGYKIESVMFDVWMKILHQVPKSILWMPRKSKTGEKNLRQEAEARGIRSERLFFADRLPTKGEYLARIRLADVVLDTRIYNGHTTTSDALWAGVPVITLEGTHYASRVASSVLRAVGLPELVTHSLKDYENLAVRLGNTPAELGRLRMKLEKNRLTKPLFDTPGFVRDMESVYKEMWRIFLSRGKPRQIM</sequence>
<evidence type="ECO:0000256" key="8">
    <source>
        <dbReference type="PROSITE-ProRule" id="PRU00339"/>
    </source>
</evidence>
<evidence type="ECO:0000256" key="4">
    <source>
        <dbReference type="ARBA" id="ARBA00022676"/>
    </source>
</evidence>
<dbReference type="SUPFAM" id="SSF48452">
    <property type="entry name" value="TPR-like"/>
    <property type="match status" value="1"/>
</dbReference>
<dbReference type="InterPro" id="IPR029489">
    <property type="entry name" value="OGT/SEC/SPY_C"/>
</dbReference>
<dbReference type="Gene3D" id="3.40.50.2000">
    <property type="entry name" value="Glycogen Phosphorylase B"/>
    <property type="match status" value="1"/>
</dbReference>
<dbReference type="PANTHER" id="PTHR44998:SF1">
    <property type="entry name" value="UDP-N-ACETYLGLUCOSAMINE--PEPTIDE N-ACETYLGLUCOSAMINYLTRANSFERASE 110 KDA SUBUNIT"/>
    <property type="match status" value="1"/>
</dbReference>
<evidence type="ECO:0000256" key="1">
    <source>
        <dbReference type="ARBA" id="ARBA00004922"/>
    </source>
</evidence>
<dbReference type="KEGG" id="dmm:dnm_061660"/>
<keyword evidence="4" id="KW-0328">Glycosyltransferase</keyword>
<evidence type="ECO:0000256" key="6">
    <source>
        <dbReference type="ARBA" id="ARBA00022737"/>
    </source>
</evidence>
<dbReference type="Gene3D" id="3.40.50.11380">
    <property type="match status" value="1"/>
</dbReference>
<evidence type="ECO:0000256" key="2">
    <source>
        <dbReference type="ARBA" id="ARBA00005386"/>
    </source>
</evidence>
<dbReference type="PROSITE" id="PS50005">
    <property type="entry name" value="TPR"/>
    <property type="match status" value="4"/>
</dbReference>
<dbReference type="AlphaFoldDB" id="A0A975GQP0"/>
<name>A0A975GQP0_9BACT</name>
<dbReference type="Pfam" id="PF13844">
    <property type="entry name" value="Glyco_transf_41"/>
    <property type="match status" value="2"/>
</dbReference>
<feature type="repeat" description="TPR" evidence="8">
    <location>
        <begin position="98"/>
        <end position="131"/>
    </location>
</feature>
<dbReference type="EC" id="2.4.1.255" evidence="3"/>
<dbReference type="InterPro" id="IPR019734">
    <property type="entry name" value="TPR_rpt"/>
</dbReference>
<dbReference type="PANTHER" id="PTHR44998">
    <property type="match status" value="1"/>
</dbReference>
<reference evidence="10" key="1">
    <citation type="journal article" date="2021" name="Microb. Physiol.">
        <title>Proteogenomic Insights into the Physiology of Marine, Sulfate-Reducing, Filamentous Desulfonema limicola and Desulfonema magnum.</title>
        <authorList>
            <person name="Schnaars V."/>
            <person name="Wohlbrand L."/>
            <person name="Scheve S."/>
            <person name="Hinrichs C."/>
            <person name="Reinhardt R."/>
            <person name="Rabus R."/>
        </authorList>
    </citation>
    <scope>NUCLEOTIDE SEQUENCE</scope>
    <source>
        <strain evidence="10">4be13</strain>
    </source>
</reference>
<dbReference type="GO" id="GO:0006493">
    <property type="term" value="P:protein O-linked glycosylation"/>
    <property type="evidence" value="ECO:0007669"/>
    <property type="project" value="TreeGrafter"/>
</dbReference>
<accession>A0A975GQP0</accession>
<feature type="repeat" description="TPR" evidence="8">
    <location>
        <begin position="132"/>
        <end position="165"/>
    </location>
</feature>
<evidence type="ECO:0000259" key="9">
    <source>
        <dbReference type="Pfam" id="PF13844"/>
    </source>
</evidence>
<feature type="domain" description="O-GlcNAc transferase C-terminal" evidence="9">
    <location>
        <begin position="180"/>
        <end position="412"/>
    </location>
</feature>
<evidence type="ECO:0000256" key="7">
    <source>
        <dbReference type="ARBA" id="ARBA00022803"/>
    </source>
</evidence>
<evidence type="ECO:0000256" key="5">
    <source>
        <dbReference type="ARBA" id="ARBA00022679"/>
    </source>
</evidence>
<dbReference type="SMART" id="SM00028">
    <property type="entry name" value="TPR"/>
    <property type="match status" value="4"/>
</dbReference>
<protein>
    <recommendedName>
        <fullName evidence="3">protein O-GlcNAc transferase</fullName>
        <ecNumber evidence="3">2.4.1.255</ecNumber>
    </recommendedName>
</protein>
<dbReference type="Gene3D" id="1.25.40.10">
    <property type="entry name" value="Tetratricopeptide repeat domain"/>
    <property type="match status" value="4"/>
</dbReference>
<feature type="repeat" description="TPR" evidence="8">
    <location>
        <begin position="30"/>
        <end position="63"/>
    </location>
</feature>
<dbReference type="GO" id="GO:0097363">
    <property type="term" value="F:protein O-acetylglucosaminyltransferase activity"/>
    <property type="evidence" value="ECO:0007669"/>
    <property type="project" value="UniProtKB-EC"/>
</dbReference>
<feature type="domain" description="O-GlcNAc transferase C-terminal" evidence="9">
    <location>
        <begin position="420"/>
        <end position="604"/>
    </location>
</feature>
<evidence type="ECO:0000313" key="10">
    <source>
        <dbReference type="EMBL" id="QTA90105.1"/>
    </source>
</evidence>
<organism evidence="10 11">
    <name type="scientific">Desulfonema magnum</name>
    <dbReference type="NCBI Taxonomy" id="45655"/>
    <lineage>
        <taxon>Bacteria</taxon>
        <taxon>Pseudomonadati</taxon>
        <taxon>Thermodesulfobacteriota</taxon>
        <taxon>Desulfobacteria</taxon>
        <taxon>Desulfobacterales</taxon>
        <taxon>Desulfococcaceae</taxon>
        <taxon>Desulfonema</taxon>
    </lineage>
</organism>
<dbReference type="PROSITE" id="PS50293">
    <property type="entry name" value="TPR_REGION"/>
    <property type="match status" value="4"/>
</dbReference>
<evidence type="ECO:0000313" key="11">
    <source>
        <dbReference type="Proteomes" id="UP000663722"/>
    </source>
</evidence>
<feature type="repeat" description="TPR" evidence="8">
    <location>
        <begin position="64"/>
        <end position="97"/>
    </location>
</feature>
<dbReference type="InterPro" id="IPR011990">
    <property type="entry name" value="TPR-like_helical_dom_sf"/>
</dbReference>
<gene>
    <name evidence="10" type="ORF">dnm_061660</name>
</gene>
<keyword evidence="5" id="KW-0808">Transferase</keyword>
<dbReference type="Proteomes" id="UP000663722">
    <property type="component" value="Chromosome"/>
</dbReference>
<evidence type="ECO:0000256" key="3">
    <source>
        <dbReference type="ARBA" id="ARBA00011970"/>
    </source>
</evidence>
<dbReference type="Pfam" id="PF13414">
    <property type="entry name" value="TPR_11"/>
    <property type="match status" value="2"/>
</dbReference>
<keyword evidence="6" id="KW-0677">Repeat</keyword>
<dbReference type="EMBL" id="CP061800">
    <property type="protein sequence ID" value="QTA90105.1"/>
    <property type="molecule type" value="Genomic_DNA"/>
</dbReference>
<proteinExistence type="inferred from homology"/>
<keyword evidence="7 8" id="KW-0802">TPR repeat</keyword>